<sequence>MSNQYDQSQGRRPGLGDLFGRVLDRDNPVIEQLDRNARSLAQSALAKLDVVSRAEFDAQTEVLRRTRQRVEELEQTLDALTARVENNQTPTD</sequence>
<evidence type="ECO:0000313" key="2">
    <source>
        <dbReference type="EMBL" id="EED34405.1"/>
    </source>
</evidence>
<gene>
    <name evidence="2" type="ORF">NOR51B_342</name>
</gene>
<dbReference type="AlphaFoldDB" id="B8KSV9"/>
<organism evidence="2 3">
    <name type="scientific">Luminiphilus syltensis NOR5-1B</name>
    <dbReference type="NCBI Taxonomy" id="565045"/>
    <lineage>
        <taxon>Bacteria</taxon>
        <taxon>Pseudomonadati</taxon>
        <taxon>Pseudomonadota</taxon>
        <taxon>Gammaproteobacteria</taxon>
        <taxon>Cellvibrionales</taxon>
        <taxon>Halieaceae</taxon>
        <taxon>Luminiphilus</taxon>
    </lineage>
</organism>
<accession>B8KSV9</accession>
<keyword evidence="3" id="KW-1185">Reference proteome</keyword>
<protein>
    <recommendedName>
        <fullName evidence="4">Ubiquinone biosynthesis accessory factor UbiK</fullName>
    </recommendedName>
</protein>
<evidence type="ECO:0000256" key="1">
    <source>
        <dbReference type="SAM" id="Coils"/>
    </source>
</evidence>
<dbReference type="PANTHER" id="PTHR38040:SF1">
    <property type="entry name" value="UBIQUINONE BIOSYNTHESIS ACCESSORY FACTOR UBIK"/>
    <property type="match status" value="1"/>
</dbReference>
<dbReference type="InterPro" id="IPR007475">
    <property type="entry name" value="UbiK"/>
</dbReference>
<proteinExistence type="predicted"/>
<dbReference type="OrthoDB" id="5297354at2"/>
<evidence type="ECO:0008006" key="4">
    <source>
        <dbReference type="Google" id="ProtNLM"/>
    </source>
</evidence>
<keyword evidence="1" id="KW-0175">Coiled coil</keyword>
<dbReference type="Pfam" id="PF04380">
    <property type="entry name" value="BMFP"/>
    <property type="match status" value="1"/>
</dbReference>
<reference evidence="3" key="1">
    <citation type="journal article" date="2013" name="BMC Microbiol.">
        <title>Taxonomy and evolution of bacteriochlorophyll a-containing members of the OM60/NOR5 clade of marine gammaproteobacteria: description of Luminiphilus syltensis gen. nov., sp. nov., reclassification of Haliea rubra as Pseudohaliea rubra gen. nov., comb. nov., and emendation of Chromatocurvus halotolerans.</title>
        <authorList>
            <person name="Spring S."/>
            <person name="Riedel T."/>
            <person name="Sproer C."/>
            <person name="Yan S."/>
            <person name="Harder J."/>
            <person name="Fuchs B.M."/>
        </authorList>
    </citation>
    <scope>NUCLEOTIDE SEQUENCE [LARGE SCALE GENOMIC DNA]</scope>
    <source>
        <strain evidence="3">NOR51-B</strain>
    </source>
</reference>
<name>B8KSV9_9GAMM</name>
<dbReference type="EMBL" id="DS999411">
    <property type="protein sequence ID" value="EED34405.1"/>
    <property type="molecule type" value="Genomic_DNA"/>
</dbReference>
<dbReference type="GO" id="GO:0005829">
    <property type="term" value="C:cytosol"/>
    <property type="evidence" value="ECO:0007669"/>
    <property type="project" value="TreeGrafter"/>
</dbReference>
<dbReference type="HOGENOM" id="CLU_154412_3_0_6"/>
<dbReference type="Proteomes" id="UP000004699">
    <property type="component" value="Unassembled WGS sequence"/>
</dbReference>
<feature type="coiled-coil region" evidence="1">
    <location>
        <begin position="56"/>
        <end position="83"/>
    </location>
</feature>
<evidence type="ECO:0000313" key="3">
    <source>
        <dbReference type="Proteomes" id="UP000004699"/>
    </source>
</evidence>
<dbReference type="PANTHER" id="PTHR38040">
    <property type="entry name" value="UBIQUINONE BIOSYNTHESIS ACCESSORY FACTOR UBIK"/>
    <property type="match status" value="1"/>
</dbReference>
<dbReference type="RefSeq" id="WP_009019153.1">
    <property type="nucleotide sequence ID" value="NZ_DS999411.1"/>
</dbReference>